<comment type="catalytic activity">
    <reaction evidence="11">
        <text>ATP + H2O = ADP + phosphate + H(+)</text>
        <dbReference type="Rhea" id="RHEA:13065"/>
        <dbReference type="ChEBI" id="CHEBI:15377"/>
        <dbReference type="ChEBI" id="CHEBI:15378"/>
        <dbReference type="ChEBI" id="CHEBI:30616"/>
        <dbReference type="ChEBI" id="CHEBI:43474"/>
        <dbReference type="ChEBI" id="CHEBI:456216"/>
        <dbReference type="EC" id="5.6.2.3"/>
    </reaction>
</comment>
<evidence type="ECO:0000313" key="15">
    <source>
        <dbReference type="EMBL" id="GLS67560.1"/>
    </source>
</evidence>
<sequence>MTELQDRPGFGANVVPLADFRGADSDRSRGAATAARPIADVDTEAGLIGCILIQPDVFPLIQHLVTAEQFFEPVHQVIWEAVTNVVAAGDTPNLLKVKRALGERITEQDLGGKSVMEYLVGLTGVPAVPASAVEYARTVQQLWQIRAIGETAGQAANGSGFVVGPFLDGLYARIDQVRASFVDRKVRSASLAQAGDALMARIQASLNGEAAELPRSGIVALDEELGGGLAPSSLITGGARTSMGKSVWGVEVSRHVAHDGAAAIYHSLEMPSEQVVARLASSRLLDLGREIPFSRIMKRRGVTSDDAHAVAGALHDVRNYPLTIEDGGGRTIGDIAAASDRLANAYARKGIPLGVIVIDHAHIVKPSRAFKREDEGFKEVADGALALAKHLDTCVLLLAQLNRGTEGRDDKRPSLADLRGPARSRRTRTQ</sequence>
<dbReference type="EC" id="5.6.2.3" evidence="10"/>
<dbReference type="InterPro" id="IPR016136">
    <property type="entry name" value="DNA_helicase_N/primase_C"/>
</dbReference>
<reference evidence="15" key="1">
    <citation type="journal article" date="2014" name="Int. J. Syst. Evol. Microbiol.">
        <title>Complete genome of a new Firmicutes species belonging to the dominant human colonic microbiota ('Ruminococcus bicirculans') reveals two chromosomes and a selective capacity to utilize plant glucans.</title>
        <authorList>
            <consortium name="NISC Comparative Sequencing Program"/>
            <person name="Wegmann U."/>
            <person name="Louis P."/>
            <person name="Goesmann A."/>
            <person name="Henrissat B."/>
            <person name="Duncan S.H."/>
            <person name="Flint H.J."/>
        </authorList>
    </citation>
    <scope>NUCLEOTIDE SEQUENCE</scope>
    <source>
        <strain evidence="15">NBRC 107715</strain>
    </source>
</reference>
<proteinExistence type="inferred from homology"/>
<feature type="compositionally biased region" description="Basic and acidic residues" evidence="12">
    <location>
        <begin position="405"/>
        <end position="414"/>
    </location>
</feature>
<dbReference type="Pfam" id="PF03796">
    <property type="entry name" value="DnaB_C"/>
    <property type="match status" value="1"/>
</dbReference>
<keyword evidence="6 14" id="KW-0347">Helicase</keyword>
<evidence type="ECO:0000256" key="4">
    <source>
        <dbReference type="ARBA" id="ARBA00022741"/>
    </source>
</evidence>
<evidence type="ECO:0000313" key="17">
    <source>
        <dbReference type="Proteomes" id="UP001156856"/>
    </source>
</evidence>
<evidence type="ECO:0000256" key="12">
    <source>
        <dbReference type="SAM" id="MobiDB-lite"/>
    </source>
</evidence>
<dbReference type="OrthoDB" id="9773982at2"/>
<dbReference type="GO" id="GO:0043139">
    <property type="term" value="F:5'-3' DNA helicase activity"/>
    <property type="evidence" value="ECO:0007669"/>
    <property type="project" value="UniProtKB-EC"/>
</dbReference>
<dbReference type="AlphaFoldDB" id="A0A512JA56"/>
<feature type="domain" description="SF4 helicase" evidence="13">
    <location>
        <begin position="207"/>
        <end position="422"/>
    </location>
</feature>
<evidence type="ECO:0000256" key="11">
    <source>
        <dbReference type="ARBA" id="ARBA00048954"/>
    </source>
</evidence>
<dbReference type="EMBL" id="BSPK01000114">
    <property type="protein sequence ID" value="GLS67560.1"/>
    <property type="molecule type" value="Genomic_DNA"/>
</dbReference>
<keyword evidence="2" id="KW-0639">Primosome</keyword>
<keyword evidence="3" id="KW-0235">DNA replication</keyword>
<keyword evidence="7" id="KW-0067">ATP-binding</keyword>
<keyword evidence="9" id="KW-0413">Isomerase</keyword>
<reference evidence="14 16" key="3">
    <citation type="submission" date="2019-07" db="EMBL/GenBank/DDBJ databases">
        <title>Whole genome shotgun sequence of Methylobacterium oxalidis NBRC 107715.</title>
        <authorList>
            <person name="Hosoyama A."/>
            <person name="Uohara A."/>
            <person name="Ohji S."/>
            <person name="Ichikawa N."/>
        </authorList>
    </citation>
    <scope>NUCLEOTIDE SEQUENCE [LARGE SCALE GENOMIC DNA]</scope>
    <source>
        <strain evidence="14 16">NBRC 107715</strain>
    </source>
</reference>
<keyword evidence="4" id="KW-0547">Nucleotide-binding</keyword>
<accession>A0A512JA56</accession>
<dbReference type="GO" id="GO:0005829">
    <property type="term" value="C:cytosol"/>
    <property type="evidence" value="ECO:0007669"/>
    <property type="project" value="TreeGrafter"/>
</dbReference>
<dbReference type="Proteomes" id="UP001156856">
    <property type="component" value="Unassembled WGS sequence"/>
</dbReference>
<dbReference type="GO" id="GO:0005524">
    <property type="term" value="F:ATP binding"/>
    <property type="evidence" value="ECO:0007669"/>
    <property type="project" value="UniProtKB-KW"/>
</dbReference>
<dbReference type="SUPFAM" id="SSF52540">
    <property type="entry name" value="P-loop containing nucleoside triphosphate hydrolases"/>
    <property type="match status" value="1"/>
</dbReference>
<evidence type="ECO:0000256" key="1">
    <source>
        <dbReference type="ARBA" id="ARBA00008428"/>
    </source>
</evidence>
<evidence type="ECO:0000256" key="5">
    <source>
        <dbReference type="ARBA" id="ARBA00022801"/>
    </source>
</evidence>
<evidence type="ECO:0000256" key="9">
    <source>
        <dbReference type="ARBA" id="ARBA00023235"/>
    </source>
</evidence>
<evidence type="ECO:0000256" key="10">
    <source>
        <dbReference type="ARBA" id="ARBA00044969"/>
    </source>
</evidence>
<dbReference type="GO" id="GO:0006269">
    <property type="term" value="P:DNA replication, synthesis of primer"/>
    <property type="evidence" value="ECO:0007669"/>
    <property type="project" value="UniProtKB-KW"/>
</dbReference>
<dbReference type="GO" id="GO:0016787">
    <property type="term" value="F:hydrolase activity"/>
    <property type="evidence" value="ECO:0007669"/>
    <property type="project" value="UniProtKB-KW"/>
</dbReference>
<gene>
    <name evidence="14" type="primary">dnaB</name>
    <name evidence="15" type="ORF">GCM10007888_59440</name>
    <name evidence="14" type="ORF">MOX02_48800</name>
</gene>
<comment type="similarity">
    <text evidence="1">Belongs to the helicase family. DnaB subfamily.</text>
</comment>
<dbReference type="PROSITE" id="PS51199">
    <property type="entry name" value="SF4_HELICASE"/>
    <property type="match status" value="1"/>
</dbReference>
<dbReference type="SUPFAM" id="SSF48024">
    <property type="entry name" value="N-terminal domain of DnaB helicase"/>
    <property type="match status" value="1"/>
</dbReference>
<evidence type="ECO:0000256" key="2">
    <source>
        <dbReference type="ARBA" id="ARBA00022515"/>
    </source>
</evidence>
<keyword evidence="17" id="KW-1185">Reference proteome</keyword>
<dbReference type="Pfam" id="PF00772">
    <property type="entry name" value="DnaB"/>
    <property type="match status" value="1"/>
</dbReference>
<protein>
    <recommendedName>
        <fullName evidence="10">DNA 5'-3' helicase</fullName>
        <ecNumber evidence="10">5.6.2.3</ecNumber>
    </recommendedName>
</protein>
<reference evidence="15" key="4">
    <citation type="submission" date="2023-01" db="EMBL/GenBank/DDBJ databases">
        <title>Draft genome sequence of Methylobacterium oxalidis strain NBRC 107715.</title>
        <authorList>
            <person name="Sun Q."/>
            <person name="Mori K."/>
        </authorList>
    </citation>
    <scope>NUCLEOTIDE SEQUENCE</scope>
    <source>
        <strain evidence="15">NBRC 107715</strain>
    </source>
</reference>
<dbReference type="PANTHER" id="PTHR30153:SF2">
    <property type="entry name" value="REPLICATIVE DNA HELICASE"/>
    <property type="match status" value="1"/>
</dbReference>
<dbReference type="GO" id="GO:0003677">
    <property type="term" value="F:DNA binding"/>
    <property type="evidence" value="ECO:0007669"/>
    <property type="project" value="UniProtKB-KW"/>
</dbReference>
<reference evidence="17" key="2">
    <citation type="journal article" date="2019" name="Int. J. Syst. Evol. Microbiol.">
        <title>The Global Catalogue of Microorganisms (GCM) 10K type strain sequencing project: providing services to taxonomists for standard genome sequencing and annotation.</title>
        <authorList>
            <consortium name="The Broad Institute Genomics Platform"/>
            <consortium name="The Broad Institute Genome Sequencing Center for Infectious Disease"/>
            <person name="Wu L."/>
            <person name="Ma J."/>
        </authorList>
    </citation>
    <scope>NUCLEOTIDE SEQUENCE [LARGE SCALE GENOMIC DNA]</scope>
    <source>
        <strain evidence="17">NBRC 107715</strain>
    </source>
</reference>
<evidence type="ECO:0000256" key="3">
    <source>
        <dbReference type="ARBA" id="ARBA00022705"/>
    </source>
</evidence>
<evidence type="ECO:0000259" key="13">
    <source>
        <dbReference type="PROSITE" id="PS51199"/>
    </source>
</evidence>
<dbReference type="GO" id="GO:1990077">
    <property type="term" value="C:primosome complex"/>
    <property type="evidence" value="ECO:0007669"/>
    <property type="project" value="UniProtKB-KW"/>
</dbReference>
<evidence type="ECO:0000256" key="8">
    <source>
        <dbReference type="ARBA" id="ARBA00023125"/>
    </source>
</evidence>
<dbReference type="InterPro" id="IPR007694">
    <property type="entry name" value="DNA_helicase_DnaB-like_C"/>
</dbReference>
<feature type="region of interest" description="Disordered" evidence="12">
    <location>
        <begin position="405"/>
        <end position="430"/>
    </location>
</feature>
<evidence type="ECO:0000313" key="14">
    <source>
        <dbReference type="EMBL" id="GEP06842.1"/>
    </source>
</evidence>
<dbReference type="Gene3D" id="1.10.860.10">
    <property type="entry name" value="DNAb Helicase, Chain A"/>
    <property type="match status" value="1"/>
</dbReference>
<organism evidence="14 16">
    <name type="scientific">Methylobacterium oxalidis</name>
    <dbReference type="NCBI Taxonomy" id="944322"/>
    <lineage>
        <taxon>Bacteria</taxon>
        <taxon>Pseudomonadati</taxon>
        <taxon>Pseudomonadota</taxon>
        <taxon>Alphaproteobacteria</taxon>
        <taxon>Hyphomicrobiales</taxon>
        <taxon>Methylobacteriaceae</taxon>
        <taxon>Methylobacterium</taxon>
    </lineage>
</organism>
<keyword evidence="5" id="KW-0378">Hydrolase</keyword>
<dbReference type="Proteomes" id="UP000321960">
    <property type="component" value="Unassembled WGS sequence"/>
</dbReference>
<dbReference type="Gene3D" id="3.40.50.300">
    <property type="entry name" value="P-loop containing nucleotide triphosphate hydrolases"/>
    <property type="match status" value="1"/>
</dbReference>
<comment type="caution">
    <text evidence="14">The sequence shown here is derived from an EMBL/GenBank/DDBJ whole genome shotgun (WGS) entry which is preliminary data.</text>
</comment>
<dbReference type="PANTHER" id="PTHR30153">
    <property type="entry name" value="REPLICATIVE DNA HELICASE DNAB"/>
    <property type="match status" value="1"/>
</dbReference>
<dbReference type="InterPro" id="IPR027417">
    <property type="entry name" value="P-loop_NTPase"/>
</dbReference>
<keyword evidence="8" id="KW-0238">DNA-binding</keyword>
<evidence type="ECO:0000256" key="7">
    <source>
        <dbReference type="ARBA" id="ARBA00022840"/>
    </source>
</evidence>
<dbReference type="InterPro" id="IPR036185">
    <property type="entry name" value="DNA_heli_DnaB-like_N_sf"/>
</dbReference>
<dbReference type="InterPro" id="IPR007693">
    <property type="entry name" value="DNA_helicase_DnaB-like_N"/>
</dbReference>
<evidence type="ECO:0000313" key="16">
    <source>
        <dbReference type="Proteomes" id="UP000321960"/>
    </source>
</evidence>
<name>A0A512JA56_9HYPH</name>
<dbReference type="EMBL" id="BJZU01000126">
    <property type="protein sequence ID" value="GEP06842.1"/>
    <property type="molecule type" value="Genomic_DNA"/>
</dbReference>
<evidence type="ECO:0000256" key="6">
    <source>
        <dbReference type="ARBA" id="ARBA00022806"/>
    </source>
</evidence>